<protein>
    <submittedName>
        <fullName evidence="1">Uncharacterized protein</fullName>
    </submittedName>
</protein>
<proteinExistence type="predicted"/>
<organism evidence="1 2">
    <name type="scientific">Hydrogenibacillus schlegelii</name>
    <name type="common">Bacillus schlegelii</name>
    <dbReference type="NCBI Taxonomy" id="1484"/>
    <lineage>
        <taxon>Bacteria</taxon>
        <taxon>Bacillati</taxon>
        <taxon>Bacillota</taxon>
        <taxon>Bacilli</taxon>
        <taxon>Bacillales</taxon>
        <taxon>Bacillales Family X. Incertae Sedis</taxon>
        <taxon>Hydrogenibacillus</taxon>
    </lineage>
</organism>
<evidence type="ECO:0000313" key="2">
    <source>
        <dbReference type="Proteomes" id="UP000748108"/>
    </source>
</evidence>
<accession>A0A947G8K2</accession>
<dbReference type="EMBL" id="JAHHQF010000069">
    <property type="protein sequence ID" value="MBT9282742.1"/>
    <property type="molecule type" value="Genomic_DNA"/>
</dbReference>
<reference evidence="1" key="1">
    <citation type="journal article" date="2021" name="Microbiology">
        <title>Metagenomic Analysis of the Microbial Community in the Underground Coal Fire Area (Kemerovo Region, Russia) Revealed Predominance of Thermophilic Members of the Phyla Deinococcus-thermus, Aquificae, and Firmicutes.</title>
        <authorList>
            <person name="Kadnikov V."/>
            <person name="Mardanov A.V."/>
            <person name="Beletsky A.V."/>
            <person name="Karnachuk O.V."/>
            <person name="Ravin N.V."/>
        </authorList>
    </citation>
    <scope>NUCLEOTIDE SEQUENCE</scope>
    <source>
        <strain evidence="1">RBS10-49</strain>
    </source>
</reference>
<evidence type="ECO:0000313" key="1">
    <source>
        <dbReference type="EMBL" id="MBT9282742.1"/>
    </source>
</evidence>
<name>A0A947G8K2_HYDSH</name>
<comment type="caution">
    <text evidence="1">The sequence shown here is derived from an EMBL/GenBank/DDBJ whole genome shotgun (WGS) entry which is preliminary data.</text>
</comment>
<gene>
    <name evidence="1" type="ORF">KM312_08910</name>
</gene>
<sequence>MSPVFLQMKGFFTGLLAVALVSLLISGGVYARADSLVASPSEDPWGQKEVLNYLFWTADPKLEQDVIKLQNEMGLDNQTIMKLKELGLRERQSIAELRTKEVFHVEAFNSGVDAAFTEIDRETRKVLGPKYGTFRKWIRDWWNQEKEYRGKWLAEKLQKEAEVAPLADFEKGVVFATLEGKLQTRQE</sequence>
<dbReference type="Proteomes" id="UP000748108">
    <property type="component" value="Unassembled WGS sequence"/>
</dbReference>
<dbReference type="AlphaFoldDB" id="A0A947G8K2"/>